<dbReference type="EMBL" id="FOCE01000003">
    <property type="protein sequence ID" value="SEN18742.1"/>
    <property type="molecule type" value="Genomic_DNA"/>
</dbReference>
<evidence type="ECO:0000313" key="1">
    <source>
        <dbReference type="EMBL" id="SEN18742.1"/>
    </source>
</evidence>
<keyword evidence="2" id="KW-1185">Reference proteome</keyword>
<accession>A0A1H8EH02</accession>
<proteinExistence type="predicted"/>
<protein>
    <submittedName>
        <fullName evidence="1">Uncharacterized protein</fullName>
    </submittedName>
</protein>
<sequence>MVHPHGAIKGGVETAETTITTLPAGFRPPAEIIIPVCTLASPYIAQLRVTAAGVMSLRTAGDATGMFLDGCSWIASI</sequence>
<organism evidence="1 2">
    <name type="scientific">Gemmobacter aquatilis</name>
    <dbReference type="NCBI Taxonomy" id="933059"/>
    <lineage>
        <taxon>Bacteria</taxon>
        <taxon>Pseudomonadati</taxon>
        <taxon>Pseudomonadota</taxon>
        <taxon>Alphaproteobacteria</taxon>
        <taxon>Rhodobacterales</taxon>
        <taxon>Paracoccaceae</taxon>
        <taxon>Gemmobacter</taxon>
    </lineage>
</organism>
<dbReference type="AlphaFoldDB" id="A0A1H8EH02"/>
<reference evidence="1 2" key="1">
    <citation type="submission" date="2016-10" db="EMBL/GenBank/DDBJ databases">
        <authorList>
            <person name="de Groot N.N."/>
        </authorList>
    </citation>
    <scope>NUCLEOTIDE SEQUENCE [LARGE SCALE GENOMIC DNA]</scope>
    <source>
        <strain evidence="1 2">DSM 3857</strain>
    </source>
</reference>
<dbReference type="RefSeq" id="WP_091300114.1">
    <property type="nucleotide sequence ID" value="NZ_FOCE01000003.1"/>
</dbReference>
<dbReference type="Proteomes" id="UP000198761">
    <property type="component" value="Unassembled WGS sequence"/>
</dbReference>
<dbReference type="STRING" id="933059.SAMN04488103_103318"/>
<name>A0A1H8EH02_9RHOB</name>
<evidence type="ECO:0000313" key="2">
    <source>
        <dbReference type="Proteomes" id="UP000198761"/>
    </source>
</evidence>
<gene>
    <name evidence="1" type="ORF">SAMN04488103_103318</name>
</gene>